<dbReference type="PANTHER" id="PTHR31025">
    <property type="entry name" value="SI:CH211-196P9.1-RELATED"/>
    <property type="match status" value="1"/>
</dbReference>
<reference evidence="2" key="2">
    <citation type="submission" date="2023-03" db="EMBL/GenBank/DDBJ databases">
        <authorList>
            <person name="Inwood S.N."/>
            <person name="Skelly J.G."/>
            <person name="Guhlin J."/>
            <person name="Harrop T.W.R."/>
            <person name="Goldson S.G."/>
            <person name="Dearden P.K."/>
        </authorList>
    </citation>
    <scope>NUCLEOTIDE SEQUENCE</scope>
    <source>
        <strain evidence="2">Lincoln</strain>
        <tissue evidence="2">Whole body</tissue>
    </source>
</reference>
<name>A0AA39KGL1_MICHY</name>
<accession>A0AA39KGL1</accession>
<feature type="compositionally biased region" description="Polar residues" evidence="1">
    <location>
        <begin position="1"/>
        <end position="14"/>
    </location>
</feature>
<sequence>MTSKDMVNKSNASSHKLDSTIPVKSSSEDGDTKPCKLVKEYALMGQTSFRRSQKLSEVRQILANDYHGEIIQKNYKKTKLLSRKSANIIVDVIISKLLKDHDRLTNVQLENIAKSIVEIFPTESIKTYYIAPISKAVSCTKKSIPSRGKLVDKYRNKLRQRKILSEVVKTQETSVVESDDKDNDKKVTQSVEWLKINRAPWKDVLHHWQLTFYLRRKSIEKNKDRKVNLLFEQWPILKQPNGYLLIESDFRALKLTDVIITKEIWETFFQNVRTVVSLSDLLILDDVTDDCRVVIQTLLLSHYVPPKGRIRVQEKHVKFSIPDCKNSMIVQVARSDDIAMAQENIEIKSAQSRMPLQPYMIVVGETMTRISEFYVCVDRVRYKLHSALSALDLLFKIFHVLDTGYPLASEHLWMLMQRSLYKFVIKGDKSISYVETIVKQVSNLEAKRSTENNVQ</sequence>
<evidence type="ECO:0000256" key="1">
    <source>
        <dbReference type="SAM" id="MobiDB-lite"/>
    </source>
</evidence>
<evidence type="ECO:0000313" key="2">
    <source>
        <dbReference type="EMBL" id="KAK0161694.1"/>
    </source>
</evidence>
<proteinExistence type="predicted"/>
<evidence type="ECO:0000313" key="3">
    <source>
        <dbReference type="Proteomes" id="UP001168972"/>
    </source>
</evidence>
<protein>
    <submittedName>
        <fullName evidence="2">Uncharacterized protein</fullName>
    </submittedName>
</protein>
<dbReference type="AlphaFoldDB" id="A0AA39KGL1"/>
<feature type="region of interest" description="Disordered" evidence="1">
    <location>
        <begin position="1"/>
        <end position="31"/>
    </location>
</feature>
<comment type="caution">
    <text evidence="2">The sequence shown here is derived from an EMBL/GenBank/DDBJ whole genome shotgun (WGS) entry which is preliminary data.</text>
</comment>
<organism evidence="2 3">
    <name type="scientific">Microctonus hyperodae</name>
    <name type="common">Parasitoid wasp</name>
    <dbReference type="NCBI Taxonomy" id="165561"/>
    <lineage>
        <taxon>Eukaryota</taxon>
        <taxon>Metazoa</taxon>
        <taxon>Ecdysozoa</taxon>
        <taxon>Arthropoda</taxon>
        <taxon>Hexapoda</taxon>
        <taxon>Insecta</taxon>
        <taxon>Pterygota</taxon>
        <taxon>Neoptera</taxon>
        <taxon>Endopterygota</taxon>
        <taxon>Hymenoptera</taxon>
        <taxon>Apocrita</taxon>
        <taxon>Ichneumonoidea</taxon>
        <taxon>Braconidae</taxon>
        <taxon>Euphorinae</taxon>
        <taxon>Microctonus</taxon>
    </lineage>
</organism>
<dbReference type="PANTHER" id="PTHR31025:SF9">
    <property type="entry name" value="SI:DKEY-286J15.1"/>
    <property type="match status" value="1"/>
</dbReference>
<dbReference type="Proteomes" id="UP001168972">
    <property type="component" value="Unassembled WGS sequence"/>
</dbReference>
<gene>
    <name evidence="2" type="ORF">PV327_008113</name>
</gene>
<reference evidence="2" key="1">
    <citation type="journal article" date="2023" name="bioRxiv">
        <title>Scaffold-level genome assemblies of two parasitoid biocontrol wasps reveal the parthenogenesis mechanism and an associated novel virus.</title>
        <authorList>
            <person name="Inwood S."/>
            <person name="Skelly J."/>
            <person name="Guhlin J."/>
            <person name="Harrop T."/>
            <person name="Goldson S."/>
            <person name="Dearden P."/>
        </authorList>
    </citation>
    <scope>NUCLEOTIDE SEQUENCE</scope>
    <source>
        <strain evidence="2">Lincoln</strain>
        <tissue evidence="2">Whole body</tissue>
    </source>
</reference>
<dbReference type="EMBL" id="JAQQBR010001834">
    <property type="protein sequence ID" value="KAK0161694.1"/>
    <property type="molecule type" value="Genomic_DNA"/>
</dbReference>
<keyword evidence="3" id="KW-1185">Reference proteome</keyword>